<accession>A0ABR4N086</accession>
<reference evidence="5 6" key="1">
    <citation type="submission" date="2023-09" db="EMBL/GenBank/DDBJ databases">
        <title>Pangenome analysis of Batrachochytrium dendrobatidis and related Chytrids.</title>
        <authorList>
            <person name="Yacoub M.N."/>
            <person name="Stajich J.E."/>
            <person name="James T.Y."/>
        </authorList>
    </citation>
    <scope>NUCLEOTIDE SEQUENCE [LARGE SCALE GENOMIC DNA]</scope>
    <source>
        <strain evidence="5 6">JEL0888</strain>
    </source>
</reference>
<dbReference type="PANTHER" id="PTHR48051:SF54">
    <property type="entry name" value="LEUCINE-RICH REPEAT-CONTAINING PROTEIN"/>
    <property type="match status" value="1"/>
</dbReference>
<dbReference type="InterPro" id="IPR001611">
    <property type="entry name" value="Leu-rich_rpt"/>
</dbReference>
<evidence type="ECO:0000256" key="3">
    <source>
        <dbReference type="SAM" id="MobiDB-lite"/>
    </source>
</evidence>
<dbReference type="InterPro" id="IPR000719">
    <property type="entry name" value="Prot_kinase_dom"/>
</dbReference>
<evidence type="ECO:0000259" key="4">
    <source>
        <dbReference type="PROSITE" id="PS50011"/>
    </source>
</evidence>
<dbReference type="InterPro" id="IPR003591">
    <property type="entry name" value="Leu-rich_rpt_typical-subtyp"/>
</dbReference>
<dbReference type="Pfam" id="PF00560">
    <property type="entry name" value="LRR_1"/>
    <property type="match status" value="1"/>
</dbReference>
<keyword evidence="6" id="KW-1185">Reference proteome</keyword>
<dbReference type="Pfam" id="PF23598">
    <property type="entry name" value="LRR_14"/>
    <property type="match status" value="1"/>
</dbReference>
<dbReference type="Gene3D" id="1.10.510.10">
    <property type="entry name" value="Transferase(Phosphotransferase) domain 1"/>
    <property type="match status" value="1"/>
</dbReference>
<evidence type="ECO:0000313" key="5">
    <source>
        <dbReference type="EMBL" id="KAL2912888.1"/>
    </source>
</evidence>
<evidence type="ECO:0000256" key="1">
    <source>
        <dbReference type="ARBA" id="ARBA00022614"/>
    </source>
</evidence>
<dbReference type="Proteomes" id="UP001527925">
    <property type="component" value="Unassembled WGS sequence"/>
</dbReference>
<protein>
    <recommendedName>
        <fullName evidence="4">Protein kinase domain-containing protein</fullName>
    </recommendedName>
</protein>
<dbReference type="SUPFAM" id="SSF56112">
    <property type="entry name" value="Protein kinase-like (PK-like)"/>
    <property type="match status" value="1"/>
</dbReference>
<feature type="region of interest" description="Disordered" evidence="3">
    <location>
        <begin position="1"/>
        <end position="59"/>
    </location>
</feature>
<evidence type="ECO:0000256" key="2">
    <source>
        <dbReference type="ARBA" id="ARBA00022737"/>
    </source>
</evidence>
<organism evidence="5 6">
    <name type="scientific">Polyrhizophydium stewartii</name>
    <dbReference type="NCBI Taxonomy" id="2732419"/>
    <lineage>
        <taxon>Eukaryota</taxon>
        <taxon>Fungi</taxon>
        <taxon>Fungi incertae sedis</taxon>
        <taxon>Chytridiomycota</taxon>
        <taxon>Chytridiomycota incertae sedis</taxon>
        <taxon>Chytridiomycetes</taxon>
        <taxon>Rhizophydiales</taxon>
        <taxon>Rhizophydiales incertae sedis</taxon>
        <taxon>Polyrhizophydium</taxon>
    </lineage>
</organism>
<keyword evidence="2" id="KW-0677">Repeat</keyword>
<dbReference type="SUPFAM" id="SSF52047">
    <property type="entry name" value="RNI-like"/>
    <property type="match status" value="1"/>
</dbReference>
<dbReference type="PROSITE" id="PS51450">
    <property type="entry name" value="LRR"/>
    <property type="match status" value="6"/>
</dbReference>
<dbReference type="PANTHER" id="PTHR48051">
    <property type="match status" value="1"/>
</dbReference>
<dbReference type="Pfam" id="PF13855">
    <property type="entry name" value="LRR_8"/>
    <property type="match status" value="2"/>
</dbReference>
<sequence length="1160" mass="125457">MSDSHGAAEQPDAARSPPAKHQPKRGGVFKLFGRSAGRDDGIPPEASPRGSVATAPEATAVLSQATAPSNHRDELLALLESAAAVVRGRSAMSEEDVERVMDDVGDSFFDLRGRIVDSRAAAEAATSAHGDAQDGPPAPNADPSLEKAFAATKAALGAVSENKAGVVVVLDMLSKQVDPGVSLPNIDELSDMLGAAGSLVEFVQLLNRPRDPSAKGIKAVTRFLATNGLEIASTIVNVAKVAADFVPVPGLGIAIGIIDKILKNIGDSRDAPKIMQAFCANLGEIKAIIAPMANQWFSADVRRKCSDLVTLLKEADAAVEKSKADAKTWRALMGGASTKMAAQVEALRKKLGKIKELLSLAMQVDSAMMLMRMAEQLNIIDVKADKMLALLRPRTLLLRHDDFMVVPKPLDSSGSFRVFEAKMDGSPFVIKEFRGGIEGREDDLEAEARRWFNANHPSLLQLTGICLAKDRQTGRGPFIAMPFVEHDLESFLTENPDLGMDEKLSIVQRIARGLKYLHEQAPNAPIVHGSVTMRHVRVESRGQVVGDLYVRKISKVVLLPSIGTASKATTDLDSAAFVPPEASKPGFKLTARLDVFAFGILAQSLVLGRHPRDVRDKETPCPPGLSPELWELLCLATSKVAPNRPPLDKIVSQLNALLCGEHKTARPGASDVELLCSAFPDWANESGITAGSIDPTGALVFVYDGQTERSVAKWRLEWDTDHCLTSLRMTGCGIAGSIPQDIGRLTQLKTLWLDQNELEGEIPPEIFRLRNLTSLNVQGNGLVEIPKGLTGLANLKILLETVPATITLLKNLRILDLSWQSLKELPDDIGKLQSLSTLILSRNRISKLPESIGEIVLLEKLLVVDNALHTLPESVCELAYLMELDLQANQIGVLPENFGKLVRLRKLNLNFNQLTQLPDGIGGLKQLTELKLDGNQLSHLPESVGQLKMLRLISLEENKLESLPETIGRLDQLTELRLSLNQLKTCPEAIGGLRMLRTLTLVGNQITGLPESLGQLTALTSLNVQQNQLTTAPESIGGLVNLKWLDLSQNAIIAIPESIQSLASLVELTLNSNQLERLPDGIGKLKQLGWITLAGNRLVELPESISDLESLKELDLTGNLLTGLPERIGCLINLIRLDLTENRISSLPNSIGGLSNLQKL</sequence>
<dbReference type="InterPro" id="IPR032675">
    <property type="entry name" value="LRR_dom_sf"/>
</dbReference>
<dbReference type="EMBL" id="JADGIZ020000056">
    <property type="protein sequence ID" value="KAL2912888.1"/>
    <property type="molecule type" value="Genomic_DNA"/>
</dbReference>
<dbReference type="Pfam" id="PF07714">
    <property type="entry name" value="PK_Tyr_Ser-Thr"/>
    <property type="match status" value="1"/>
</dbReference>
<dbReference type="SMART" id="SM00369">
    <property type="entry name" value="LRR_TYP"/>
    <property type="match status" value="15"/>
</dbReference>
<dbReference type="InterPro" id="IPR055414">
    <property type="entry name" value="LRR_R13L4/SHOC2-like"/>
</dbReference>
<dbReference type="InterPro" id="IPR050216">
    <property type="entry name" value="LRR_domain-containing"/>
</dbReference>
<dbReference type="InterPro" id="IPR001245">
    <property type="entry name" value="Ser-Thr/Tyr_kinase_cat_dom"/>
</dbReference>
<dbReference type="Gene3D" id="3.80.10.10">
    <property type="entry name" value="Ribonuclease Inhibitor"/>
    <property type="match status" value="2"/>
</dbReference>
<dbReference type="InterPro" id="IPR011009">
    <property type="entry name" value="Kinase-like_dom_sf"/>
</dbReference>
<keyword evidence="1" id="KW-0433">Leucine-rich repeat</keyword>
<dbReference type="SUPFAM" id="SSF52058">
    <property type="entry name" value="L domain-like"/>
    <property type="match status" value="1"/>
</dbReference>
<proteinExistence type="predicted"/>
<name>A0ABR4N086_9FUNG</name>
<evidence type="ECO:0000313" key="6">
    <source>
        <dbReference type="Proteomes" id="UP001527925"/>
    </source>
</evidence>
<feature type="region of interest" description="Disordered" evidence="3">
    <location>
        <begin position="122"/>
        <end position="144"/>
    </location>
</feature>
<gene>
    <name evidence="5" type="ORF">HK105_207669</name>
</gene>
<comment type="caution">
    <text evidence="5">The sequence shown here is derived from an EMBL/GenBank/DDBJ whole genome shotgun (WGS) entry which is preliminary data.</text>
</comment>
<dbReference type="PROSITE" id="PS50011">
    <property type="entry name" value="PROTEIN_KINASE_DOM"/>
    <property type="match status" value="1"/>
</dbReference>
<dbReference type="SMART" id="SM00364">
    <property type="entry name" value="LRR_BAC"/>
    <property type="match status" value="15"/>
</dbReference>
<feature type="domain" description="Protein kinase" evidence="4">
    <location>
        <begin position="404"/>
        <end position="658"/>
    </location>
</feature>